<organism evidence="1 2">
    <name type="scientific">Syncephalastrum racemosum</name>
    <name type="common">Filamentous fungus</name>
    <dbReference type="NCBI Taxonomy" id="13706"/>
    <lineage>
        <taxon>Eukaryota</taxon>
        <taxon>Fungi</taxon>
        <taxon>Fungi incertae sedis</taxon>
        <taxon>Mucoromycota</taxon>
        <taxon>Mucoromycotina</taxon>
        <taxon>Mucoromycetes</taxon>
        <taxon>Mucorales</taxon>
        <taxon>Syncephalastraceae</taxon>
        <taxon>Syncephalastrum</taxon>
    </lineage>
</organism>
<gene>
    <name evidence="1" type="ORF">BCR43DRAFT_490391</name>
</gene>
<dbReference type="Proteomes" id="UP000242180">
    <property type="component" value="Unassembled WGS sequence"/>
</dbReference>
<keyword evidence="1" id="KW-0378">Hydrolase</keyword>
<dbReference type="GO" id="GO:0004527">
    <property type="term" value="F:exonuclease activity"/>
    <property type="evidence" value="ECO:0007669"/>
    <property type="project" value="UniProtKB-KW"/>
</dbReference>
<dbReference type="OrthoDB" id="2288491at2759"/>
<reference evidence="1 2" key="1">
    <citation type="submission" date="2016-07" db="EMBL/GenBank/DDBJ databases">
        <title>Pervasive Adenine N6-methylation of Active Genes in Fungi.</title>
        <authorList>
            <consortium name="DOE Joint Genome Institute"/>
            <person name="Mondo S.J."/>
            <person name="Dannebaum R.O."/>
            <person name="Kuo R.C."/>
            <person name="Labutti K."/>
            <person name="Haridas S."/>
            <person name="Kuo A."/>
            <person name="Salamov A."/>
            <person name="Ahrendt S.R."/>
            <person name="Lipzen A."/>
            <person name="Sullivan W."/>
            <person name="Andreopoulos W.B."/>
            <person name="Clum A."/>
            <person name="Lindquist E."/>
            <person name="Daum C."/>
            <person name="Ramamoorthy G.K."/>
            <person name="Gryganskyi A."/>
            <person name="Culley D."/>
            <person name="Magnuson J.K."/>
            <person name="James T.Y."/>
            <person name="O'Malley M.A."/>
            <person name="Stajich J.E."/>
            <person name="Spatafora J.W."/>
            <person name="Visel A."/>
            <person name="Grigoriev I.V."/>
        </authorList>
    </citation>
    <scope>NUCLEOTIDE SEQUENCE [LARGE SCALE GENOMIC DNA]</scope>
    <source>
        <strain evidence="1 2">NRRL 2496</strain>
    </source>
</reference>
<dbReference type="STRING" id="13706.A0A1X2HH74"/>
<dbReference type="Gene3D" id="3.60.10.10">
    <property type="entry name" value="Endonuclease/exonuclease/phosphatase"/>
    <property type="match status" value="1"/>
</dbReference>
<accession>A0A1X2HH74</accession>
<keyword evidence="1" id="KW-0540">Nuclease</keyword>
<evidence type="ECO:0000313" key="1">
    <source>
        <dbReference type="EMBL" id="ORY97806.1"/>
    </source>
</evidence>
<dbReference type="SUPFAM" id="SSF56219">
    <property type="entry name" value="DNase I-like"/>
    <property type="match status" value="1"/>
</dbReference>
<keyword evidence="2" id="KW-1185">Reference proteome</keyword>
<keyword evidence="1" id="KW-0255">Endonuclease</keyword>
<dbReference type="OMA" id="GISHSCI"/>
<dbReference type="AlphaFoldDB" id="A0A1X2HH74"/>
<keyword evidence="1" id="KW-0269">Exonuclease</keyword>
<name>A0A1X2HH74_SYNRA</name>
<dbReference type="EMBL" id="MCGN01000004">
    <property type="protein sequence ID" value="ORY97806.1"/>
    <property type="molecule type" value="Genomic_DNA"/>
</dbReference>
<dbReference type="GO" id="GO:0004519">
    <property type="term" value="F:endonuclease activity"/>
    <property type="evidence" value="ECO:0007669"/>
    <property type="project" value="UniProtKB-KW"/>
</dbReference>
<protein>
    <submittedName>
        <fullName evidence="1">Endonuclease/exonuclease/phosphatase</fullName>
    </submittedName>
</protein>
<proteinExistence type="predicted"/>
<comment type="caution">
    <text evidence="1">The sequence shown here is derived from an EMBL/GenBank/DDBJ whole genome shotgun (WGS) entry which is preliminary data.</text>
</comment>
<sequence length="282" mass="32472">MVTFKIKCMSLNCKILQRGNGTQVRDRLIEGVVQRGRHLIALQDTHVDDRATAASIEQRFQCKSGLWTHYCGLLSMSSELVLERIPVDLGEKGEFDERVLFARVFSPYGRFDDFYALVVYAPPHQSPRKRFYNALLASPLLALRDNSNDTKYSRLILMGDFNYNDHVGNQIPRGVPKEWKAMTQSRFLDCVYASVHEVLPTYRLGRRHSTIDYIFAPPQHFSCKRVTKHTDAAEFLPYDITDHAMIQATLGVKEYVLARFIHLFKSVIKSLLMALFFPHSPR</sequence>
<evidence type="ECO:0000313" key="2">
    <source>
        <dbReference type="Proteomes" id="UP000242180"/>
    </source>
</evidence>
<dbReference type="InterPro" id="IPR036691">
    <property type="entry name" value="Endo/exonu/phosph_ase_sf"/>
</dbReference>
<dbReference type="InParanoid" id="A0A1X2HH74"/>